<keyword evidence="2 3" id="KW-0040">ANK repeat</keyword>
<dbReference type="EMBL" id="CAJOBR010003902">
    <property type="protein sequence ID" value="CAF4757028.1"/>
    <property type="molecule type" value="Genomic_DNA"/>
</dbReference>
<comment type="caution">
    <text evidence="7">The sequence shown here is derived from an EMBL/GenBank/DDBJ whole genome shotgun (WGS) entry which is preliminary data.</text>
</comment>
<evidence type="ECO:0000313" key="5">
    <source>
        <dbReference type="EMBL" id="CAF3386595.1"/>
    </source>
</evidence>
<dbReference type="Proteomes" id="UP000663872">
    <property type="component" value="Unassembled WGS sequence"/>
</dbReference>
<dbReference type="GO" id="GO:0004842">
    <property type="term" value="F:ubiquitin-protein transferase activity"/>
    <property type="evidence" value="ECO:0007669"/>
    <property type="project" value="TreeGrafter"/>
</dbReference>
<dbReference type="EMBL" id="CAJNYD010004882">
    <property type="protein sequence ID" value="CAF3646692.1"/>
    <property type="molecule type" value="Genomic_DNA"/>
</dbReference>
<dbReference type="Gene3D" id="3.90.176.10">
    <property type="entry name" value="Toxin ADP-ribosyltransferase, Chain A, domain 1"/>
    <property type="match status" value="1"/>
</dbReference>
<dbReference type="Proteomes" id="UP000663851">
    <property type="component" value="Unassembled WGS sequence"/>
</dbReference>
<name>A0A818USY0_9BILA</name>
<dbReference type="InterPro" id="IPR036770">
    <property type="entry name" value="Ankyrin_rpt-contain_sf"/>
</dbReference>
<evidence type="ECO:0000313" key="7">
    <source>
        <dbReference type="EMBL" id="CAF3705058.1"/>
    </source>
</evidence>
<dbReference type="EMBL" id="CAJNYU010003829">
    <property type="protein sequence ID" value="CAF3705058.1"/>
    <property type="molecule type" value="Genomic_DNA"/>
</dbReference>
<dbReference type="EMBL" id="CAJOBQ010001880">
    <property type="protein sequence ID" value="CAF4523104.1"/>
    <property type="molecule type" value="Genomic_DNA"/>
</dbReference>
<dbReference type="SUPFAM" id="SSF56399">
    <property type="entry name" value="ADP-ribosylation"/>
    <property type="match status" value="1"/>
</dbReference>
<evidence type="ECO:0000313" key="12">
    <source>
        <dbReference type="Proteomes" id="UP000663869"/>
    </source>
</evidence>
<dbReference type="Proteomes" id="UP000663869">
    <property type="component" value="Unassembled WGS sequence"/>
</dbReference>
<dbReference type="GO" id="GO:0031436">
    <property type="term" value="C:BRCA1-BARD1 complex"/>
    <property type="evidence" value="ECO:0007669"/>
    <property type="project" value="TreeGrafter"/>
</dbReference>
<dbReference type="PANTHER" id="PTHR24171:SF8">
    <property type="entry name" value="BRCA1-ASSOCIATED RING DOMAIN PROTEIN 1"/>
    <property type="match status" value="1"/>
</dbReference>
<organism evidence="7 12">
    <name type="scientific">Rotaria socialis</name>
    <dbReference type="NCBI Taxonomy" id="392032"/>
    <lineage>
        <taxon>Eukaryota</taxon>
        <taxon>Metazoa</taxon>
        <taxon>Spiralia</taxon>
        <taxon>Gnathifera</taxon>
        <taxon>Rotifera</taxon>
        <taxon>Eurotatoria</taxon>
        <taxon>Bdelloidea</taxon>
        <taxon>Philodinida</taxon>
        <taxon>Philodinidae</taxon>
        <taxon>Rotaria</taxon>
    </lineage>
</organism>
<sequence length="418" mass="48406">MGNIIQGLKTHALDRRNDQYGIYRSKSDHPERVDLDKVVIELSSGEKLRQPSQAPAPDACSEFYVACRCNEFDKVVELLHRITFDEINRLEPNGSTALHAACYHGHGRIVKLLLEAGADRAVQNKYKCLPYDEALTSDIKELFFRVPNSNRLVSITGAIEWELIDVNVLENATEERRIIKSVYDHFIQTHTIQKMFEQIEKNYIKKSLSNIRGIDHVKDFFRKATEEQDPRWIIKAYTAETDFYSYLNTEIAGGATQCQNERRYIIALLSYHSSLDTYSFTGSGYRVVRMTTDDISKYKPNCCLMTKSFLSSSIDRKIAELFLHRQELEYEKTGVKQRQKADGKSIKSWTMCKYTLKHRRTGLHVENSSQYPNEGELLIMPYTVFKILKVSQVKAPYLPNEPFITEIELEECDQYMET</sequence>
<accession>A0A818USY0</accession>
<dbReference type="Proteomes" id="UP000663825">
    <property type="component" value="Unassembled WGS sequence"/>
</dbReference>
<feature type="repeat" description="ANK" evidence="3">
    <location>
        <begin position="93"/>
        <end position="125"/>
    </location>
</feature>
<dbReference type="AlphaFoldDB" id="A0A818USY0"/>
<keyword evidence="13" id="KW-1185">Reference proteome</keyword>
<dbReference type="OrthoDB" id="416222at2759"/>
<dbReference type="Proteomes" id="UP000663873">
    <property type="component" value="Unassembled WGS sequence"/>
</dbReference>
<dbReference type="Gene3D" id="1.25.40.20">
    <property type="entry name" value="Ankyrin repeat-containing domain"/>
    <property type="match status" value="1"/>
</dbReference>
<dbReference type="Proteomes" id="UP000663833">
    <property type="component" value="Unassembled WGS sequence"/>
</dbReference>
<evidence type="ECO:0000313" key="9">
    <source>
        <dbReference type="EMBL" id="CAF4432595.1"/>
    </source>
</evidence>
<evidence type="ECO:0000313" key="8">
    <source>
        <dbReference type="EMBL" id="CAF4389515.1"/>
    </source>
</evidence>
<evidence type="ECO:0008006" key="14">
    <source>
        <dbReference type="Google" id="ProtNLM"/>
    </source>
</evidence>
<dbReference type="PROSITE" id="PS50297">
    <property type="entry name" value="ANK_REP_REGION"/>
    <property type="match status" value="1"/>
</dbReference>
<evidence type="ECO:0000256" key="1">
    <source>
        <dbReference type="ARBA" id="ARBA00022737"/>
    </source>
</evidence>
<evidence type="ECO:0000313" key="13">
    <source>
        <dbReference type="Proteomes" id="UP000663873"/>
    </source>
</evidence>
<dbReference type="EMBL" id="CAJOBO010001554">
    <property type="protein sequence ID" value="CAF4389515.1"/>
    <property type="molecule type" value="Genomic_DNA"/>
</dbReference>
<evidence type="ECO:0000256" key="2">
    <source>
        <dbReference type="ARBA" id="ARBA00023043"/>
    </source>
</evidence>
<evidence type="ECO:0000256" key="3">
    <source>
        <dbReference type="PROSITE-ProRule" id="PRU00023"/>
    </source>
</evidence>
<dbReference type="PROSITE" id="PS51996">
    <property type="entry name" value="TR_MART"/>
    <property type="match status" value="1"/>
</dbReference>
<dbReference type="Proteomes" id="UP000663848">
    <property type="component" value="Unassembled WGS sequence"/>
</dbReference>
<proteinExistence type="predicted"/>
<dbReference type="GO" id="GO:0070531">
    <property type="term" value="C:BRCA1-A complex"/>
    <property type="evidence" value="ECO:0007669"/>
    <property type="project" value="TreeGrafter"/>
</dbReference>
<reference evidence="7" key="1">
    <citation type="submission" date="2021-02" db="EMBL/GenBank/DDBJ databases">
        <authorList>
            <person name="Nowell W R."/>
        </authorList>
    </citation>
    <scope>NUCLEOTIDE SEQUENCE</scope>
</reference>
<gene>
    <name evidence="7" type="ORF">FME351_LOCUS27997</name>
    <name evidence="5" type="ORF">GRG538_LOCUS8704</name>
    <name evidence="8" type="ORF">HFQ381_LOCUS19308</name>
    <name evidence="6" type="ORF">LUA448_LOCUS32750</name>
    <name evidence="11" type="ORF">QYT958_LOCUS21383</name>
    <name evidence="4" type="ORF">TIS948_LOCUS11425</name>
    <name evidence="10" type="ORF">TSG867_LOCUS22712</name>
    <name evidence="9" type="ORF">UJA718_LOCUS21453</name>
</gene>
<evidence type="ECO:0000313" key="4">
    <source>
        <dbReference type="EMBL" id="CAF3182324.1"/>
    </source>
</evidence>
<dbReference type="PANTHER" id="PTHR24171">
    <property type="entry name" value="ANKYRIN REPEAT DOMAIN-CONTAINING PROTEIN 39-RELATED"/>
    <property type="match status" value="1"/>
</dbReference>
<dbReference type="SMART" id="SM00248">
    <property type="entry name" value="ANK"/>
    <property type="match status" value="2"/>
</dbReference>
<protein>
    <recommendedName>
        <fullName evidence="14">NAD(+)--protein-arginine ADP-ribosyltransferase</fullName>
    </recommendedName>
</protein>
<evidence type="ECO:0000313" key="6">
    <source>
        <dbReference type="EMBL" id="CAF3646692.1"/>
    </source>
</evidence>
<evidence type="ECO:0000313" key="10">
    <source>
        <dbReference type="EMBL" id="CAF4523104.1"/>
    </source>
</evidence>
<dbReference type="GO" id="GO:0085020">
    <property type="term" value="P:protein K6-linked ubiquitination"/>
    <property type="evidence" value="ECO:0007669"/>
    <property type="project" value="TreeGrafter"/>
</dbReference>
<evidence type="ECO:0000313" key="11">
    <source>
        <dbReference type="EMBL" id="CAF4757028.1"/>
    </source>
</evidence>
<dbReference type="Pfam" id="PF00023">
    <property type="entry name" value="Ank"/>
    <property type="match status" value="1"/>
</dbReference>
<dbReference type="EMBL" id="CAJOBP010004193">
    <property type="protein sequence ID" value="CAF4432595.1"/>
    <property type="molecule type" value="Genomic_DNA"/>
</dbReference>
<dbReference type="SUPFAM" id="SSF48403">
    <property type="entry name" value="Ankyrin repeat"/>
    <property type="match status" value="1"/>
</dbReference>
<keyword evidence="1" id="KW-0677">Repeat</keyword>
<dbReference type="EMBL" id="CAJNYT010000971">
    <property type="protein sequence ID" value="CAF3386595.1"/>
    <property type="molecule type" value="Genomic_DNA"/>
</dbReference>
<dbReference type="InterPro" id="IPR002110">
    <property type="entry name" value="Ankyrin_rpt"/>
</dbReference>
<dbReference type="Proteomes" id="UP000663862">
    <property type="component" value="Unassembled WGS sequence"/>
</dbReference>
<dbReference type="EMBL" id="CAJNXB010001604">
    <property type="protein sequence ID" value="CAF3182324.1"/>
    <property type="molecule type" value="Genomic_DNA"/>
</dbReference>
<dbReference type="PROSITE" id="PS50088">
    <property type="entry name" value="ANK_REPEAT"/>
    <property type="match status" value="1"/>
</dbReference>